<dbReference type="SMART" id="SM00641">
    <property type="entry name" value="Glyco_25"/>
    <property type="match status" value="1"/>
</dbReference>
<accession>C7Q9N0</accession>
<protein>
    <submittedName>
        <fullName evidence="4">Glycoside hydrolase family 25</fullName>
    </submittedName>
</protein>
<evidence type="ECO:0000313" key="4">
    <source>
        <dbReference type="EMBL" id="ACU76199.1"/>
    </source>
</evidence>
<dbReference type="GO" id="GO:0009253">
    <property type="term" value="P:peptidoglycan catabolic process"/>
    <property type="evidence" value="ECO:0007669"/>
    <property type="project" value="InterPro"/>
</dbReference>
<dbReference type="STRING" id="479433.Caci_7372"/>
<dbReference type="OrthoDB" id="3345404at2"/>
<dbReference type="RefSeq" id="WP_015795927.1">
    <property type="nucleotide sequence ID" value="NC_013131.1"/>
</dbReference>
<evidence type="ECO:0000313" key="5">
    <source>
        <dbReference type="Proteomes" id="UP000000851"/>
    </source>
</evidence>
<dbReference type="InterPro" id="IPR017853">
    <property type="entry name" value="GH"/>
</dbReference>
<keyword evidence="5" id="KW-1185">Reference proteome</keyword>
<evidence type="ECO:0000256" key="3">
    <source>
        <dbReference type="ARBA" id="ARBA00023295"/>
    </source>
</evidence>
<dbReference type="SUPFAM" id="SSF51445">
    <property type="entry name" value="(Trans)glycosidases"/>
    <property type="match status" value="1"/>
</dbReference>
<dbReference type="GO" id="GO:0016998">
    <property type="term" value="P:cell wall macromolecule catabolic process"/>
    <property type="evidence" value="ECO:0007669"/>
    <property type="project" value="InterPro"/>
</dbReference>
<sequence length="326" mass="34369">MTIFGPDISSYQSGLVLSRLSDAAFIIAKTTEGTYYTDADYQAWRSQASALGRPFIWYHFLSGESAASQAAHTAANIGDRSLPGMLDAEPAGSYSPSLAQIVAYVDAALAAGLNLRLVYLPRWYWQQMGSPNLSELSDRGVSLVSSSYPGGSGGPGSIYPGDDAAGWQAYGGMTPLIYQFTNQASDGGQQLDYNAFRGTAAQLVTALGPTHVLEDDTMPAFATGEITPGAGAVTMVLPPPANYGAAGWGNVWFSLGADFGTATVRVAIFTHGQGWSHIYEDVVVDAAADRVNPFGGPLPTAVQKISVTRRGNPNVPLAYLVEAVQR</sequence>
<dbReference type="CAZy" id="GH25">
    <property type="family name" value="Glycoside Hydrolase Family 25"/>
</dbReference>
<gene>
    <name evidence="4" type="ordered locus">Caci_7372</name>
</gene>
<keyword evidence="3" id="KW-0326">Glycosidase</keyword>
<evidence type="ECO:0000256" key="2">
    <source>
        <dbReference type="ARBA" id="ARBA00022801"/>
    </source>
</evidence>
<dbReference type="GO" id="GO:0003796">
    <property type="term" value="F:lysozyme activity"/>
    <property type="evidence" value="ECO:0007669"/>
    <property type="project" value="InterPro"/>
</dbReference>
<dbReference type="AlphaFoldDB" id="C7Q9N0"/>
<keyword evidence="2 4" id="KW-0378">Hydrolase</keyword>
<organism evidence="4 5">
    <name type="scientific">Catenulispora acidiphila (strain DSM 44928 / JCM 14897 / NBRC 102108 / NRRL B-24433 / ID139908)</name>
    <dbReference type="NCBI Taxonomy" id="479433"/>
    <lineage>
        <taxon>Bacteria</taxon>
        <taxon>Bacillati</taxon>
        <taxon>Actinomycetota</taxon>
        <taxon>Actinomycetes</taxon>
        <taxon>Catenulisporales</taxon>
        <taxon>Catenulisporaceae</taxon>
        <taxon>Catenulispora</taxon>
    </lineage>
</organism>
<dbReference type="KEGG" id="cai:Caci_7372"/>
<dbReference type="EMBL" id="CP001700">
    <property type="protein sequence ID" value="ACU76199.1"/>
    <property type="molecule type" value="Genomic_DNA"/>
</dbReference>
<dbReference type="InterPro" id="IPR018077">
    <property type="entry name" value="Glyco_hydro_fam25_subgr"/>
</dbReference>
<dbReference type="Gene3D" id="3.20.20.80">
    <property type="entry name" value="Glycosidases"/>
    <property type="match status" value="1"/>
</dbReference>
<comment type="similarity">
    <text evidence="1">Belongs to the glycosyl hydrolase 25 family.</text>
</comment>
<dbReference type="eggNOG" id="COG3757">
    <property type="taxonomic scope" value="Bacteria"/>
</dbReference>
<dbReference type="PROSITE" id="PS51904">
    <property type="entry name" value="GLYCOSYL_HYDROL_F25_2"/>
    <property type="match status" value="1"/>
</dbReference>
<proteinExistence type="inferred from homology"/>
<dbReference type="Pfam" id="PF01183">
    <property type="entry name" value="Glyco_hydro_25"/>
    <property type="match status" value="1"/>
</dbReference>
<dbReference type="HOGENOM" id="CLU_847015_0_0_11"/>
<dbReference type="InterPro" id="IPR002053">
    <property type="entry name" value="Glyco_hydro_25"/>
</dbReference>
<dbReference type="Proteomes" id="UP000000851">
    <property type="component" value="Chromosome"/>
</dbReference>
<dbReference type="InParanoid" id="C7Q9N0"/>
<evidence type="ECO:0000256" key="1">
    <source>
        <dbReference type="ARBA" id="ARBA00010646"/>
    </source>
</evidence>
<reference evidence="4 5" key="1">
    <citation type="journal article" date="2009" name="Stand. Genomic Sci.">
        <title>Complete genome sequence of Catenulispora acidiphila type strain (ID 139908).</title>
        <authorList>
            <person name="Copeland A."/>
            <person name="Lapidus A."/>
            <person name="Glavina Del Rio T."/>
            <person name="Nolan M."/>
            <person name="Lucas S."/>
            <person name="Chen F."/>
            <person name="Tice H."/>
            <person name="Cheng J.F."/>
            <person name="Bruce D."/>
            <person name="Goodwin L."/>
            <person name="Pitluck S."/>
            <person name="Mikhailova N."/>
            <person name="Pati A."/>
            <person name="Ivanova N."/>
            <person name="Mavromatis K."/>
            <person name="Chen A."/>
            <person name="Palaniappan K."/>
            <person name="Chain P."/>
            <person name="Land M."/>
            <person name="Hauser L."/>
            <person name="Chang Y.J."/>
            <person name="Jeffries C.D."/>
            <person name="Chertkov O."/>
            <person name="Brettin T."/>
            <person name="Detter J.C."/>
            <person name="Han C."/>
            <person name="Ali Z."/>
            <person name="Tindall B.J."/>
            <person name="Goker M."/>
            <person name="Bristow J."/>
            <person name="Eisen J.A."/>
            <person name="Markowitz V."/>
            <person name="Hugenholtz P."/>
            <person name="Kyrpides N.C."/>
            <person name="Klenk H.P."/>
        </authorList>
    </citation>
    <scope>NUCLEOTIDE SEQUENCE [LARGE SCALE GENOMIC DNA]</scope>
    <source>
        <strain evidence="5">DSM 44928 / JCM 14897 / NBRC 102108 / NRRL B-24433 / ID139908</strain>
    </source>
</reference>
<name>C7Q9N0_CATAD</name>